<name>A0A2U3EG72_PURLI</name>
<comment type="caution">
    <text evidence="2">The sequence shown here is derived from an EMBL/GenBank/DDBJ whole genome shotgun (WGS) entry which is preliminary data.</text>
</comment>
<accession>A0A2U3EG72</accession>
<feature type="compositionally biased region" description="Basic residues" evidence="1">
    <location>
        <begin position="203"/>
        <end position="212"/>
    </location>
</feature>
<feature type="compositionally biased region" description="Basic and acidic residues" evidence="1">
    <location>
        <begin position="89"/>
        <end position="100"/>
    </location>
</feature>
<evidence type="ECO:0000256" key="1">
    <source>
        <dbReference type="SAM" id="MobiDB-lite"/>
    </source>
</evidence>
<feature type="region of interest" description="Disordered" evidence="1">
    <location>
        <begin position="203"/>
        <end position="300"/>
    </location>
</feature>
<feature type="region of interest" description="Disordered" evidence="1">
    <location>
        <begin position="79"/>
        <end position="121"/>
    </location>
</feature>
<dbReference type="EMBL" id="LCWV01000004">
    <property type="protein sequence ID" value="PWI73462.1"/>
    <property type="molecule type" value="Genomic_DNA"/>
</dbReference>
<feature type="compositionally biased region" description="Low complexity" evidence="1">
    <location>
        <begin position="424"/>
        <end position="436"/>
    </location>
</feature>
<evidence type="ECO:0000313" key="2">
    <source>
        <dbReference type="EMBL" id="PWI73462.1"/>
    </source>
</evidence>
<evidence type="ECO:0000313" key="3">
    <source>
        <dbReference type="Proteomes" id="UP000245956"/>
    </source>
</evidence>
<feature type="region of interest" description="Disordered" evidence="1">
    <location>
        <begin position="330"/>
        <end position="351"/>
    </location>
</feature>
<gene>
    <name evidence="2" type="ORF">PCL_08738</name>
</gene>
<protein>
    <submittedName>
        <fullName evidence="2">Uncharacterized protein</fullName>
    </submittedName>
</protein>
<feature type="compositionally biased region" description="Low complexity" evidence="1">
    <location>
        <begin position="331"/>
        <end position="349"/>
    </location>
</feature>
<dbReference type="Proteomes" id="UP000245956">
    <property type="component" value="Unassembled WGS sequence"/>
</dbReference>
<sequence>MGAPNRTHPQGLLILPRGPAVVQGSSLASAVTLLPRAATSIKTGLPLYPACTIEDPPPCRRHDVLLADEACGARSPIMEGGEAGAMKTDGQDSCERRGFNSDDDPDIVSSPARQRRSAAAGESCPLAVNEQACRHETSDNIAAPSSLNTSAICIELSSTVVHMWCVEPQQQGARAAPGLSLAAACPFRVHATRELVATKVLRSHSSPRHLKTHTLYGAGRDTKANLDGSPASNQLRQRQHDRPEKATDKQATQRSGEGQRHQGRAKQGDERVVVSSRARDHPDQCGVRDDGDEGRREGARLEQTRELAEACGGVIAPAWAMYATASMIDTRQSSPPARRSPSRAGGAAPELLKKSGLVPVEARALELRRESNYIMRCRDHNGDRKWKYQGNNVCGASSEGQQLNEIETTGNSAASTSAPDARRAGAARAAAAGTGRDSSLQAPRCCKTMKCEVPVPRNDMHGNAGPVAFALDAGVHVAAKPTPSLRGSDHRDDHSSLQAILSSAHFGVRLHRRHPTKQVPPASIVSFTCRGGRDPCCCIHARFAHISERAPCRTKRLVRQGRELRARPDAGKPPRKSKVERPFRVGLNGWLASSRAAKGNEVSWGAAVGGARAAADVSERSLSAARFHASDPLSDLRVRRGTAGTLDVAPASSSISESYSLSSQASRYIASSGCPTGVLPLSKSHRREDWSVPGIQAHVGRANK</sequence>
<feature type="compositionally biased region" description="Polar residues" evidence="1">
    <location>
        <begin position="408"/>
        <end position="418"/>
    </location>
</feature>
<proteinExistence type="predicted"/>
<feature type="compositionally biased region" description="Basic and acidic residues" evidence="1">
    <location>
        <begin position="238"/>
        <end position="248"/>
    </location>
</feature>
<feature type="region of interest" description="Disordered" evidence="1">
    <location>
        <begin position="408"/>
        <end position="441"/>
    </location>
</feature>
<dbReference type="AlphaFoldDB" id="A0A2U3EG72"/>
<feature type="compositionally biased region" description="Basic and acidic residues" evidence="1">
    <location>
        <begin position="266"/>
        <end position="300"/>
    </location>
</feature>
<reference evidence="2 3" key="1">
    <citation type="journal article" date="2016" name="Front. Microbiol.">
        <title>Genome and transcriptome sequences reveal the specific parasitism of the nematophagous Purpureocillium lilacinum 36-1.</title>
        <authorList>
            <person name="Xie J."/>
            <person name="Li S."/>
            <person name="Mo C."/>
            <person name="Xiao X."/>
            <person name="Peng D."/>
            <person name="Wang G."/>
            <person name="Xiao Y."/>
        </authorList>
    </citation>
    <scope>NUCLEOTIDE SEQUENCE [LARGE SCALE GENOMIC DNA]</scope>
    <source>
        <strain evidence="2 3">36-1</strain>
    </source>
</reference>
<organism evidence="2 3">
    <name type="scientific">Purpureocillium lilacinum</name>
    <name type="common">Paecilomyces lilacinus</name>
    <dbReference type="NCBI Taxonomy" id="33203"/>
    <lineage>
        <taxon>Eukaryota</taxon>
        <taxon>Fungi</taxon>
        <taxon>Dikarya</taxon>
        <taxon>Ascomycota</taxon>
        <taxon>Pezizomycotina</taxon>
        <taxon>Sordariomycetes</taxon>
        <taxon>Hypocreomycetidae</taxon>
        <taxon>Hypocreales</taxon>
        <taxon>Ophiocordycipitaceae</taxon>
        <taxon>Purpureocillium</taxon>
    </lineage>
</organism>
<feature type="compositionally biased region" description="Low complexity" evidence="1">
    <location>
        <begin position="109"/>
        <end position="120"/>
    </location>
</feature>